<dbReference type="InterPro" id="IPR048696">
    <property type="entry name" value="SHQ1-like_CS"/>
</dbReference>
<name>A0A5C3NFI2_9AGAM</name>
<dbReference type="InterPro" id="IPR007052">
    <property type="entry name" value="CS_dom"/>
</dbReference>
<organism evidence="3 4">
    <name type="scientific">Heliocybe sulcata</name>
    <dbReference type="NCBI Taxonomy" id="5364"/>
    <lineage>
        <taxon>Eukaryota</taxon>
        <taxon>Fungi</taxon>
        <taxon>Dikarya</taxon>
        <taxon>Basidiomycota</taxon>
        <taxon>Agaricomycotina</taxon>
        <taxon>Agaricomycetes</taxon>
        <taxon>Gloeophyllales</taxon>
        <taxon>Gloeophyllaceae</taxon>
        <taxon>Heliocybe</taxon>
    </lineage>
</organism>
<dbReference type="PANTHER" id="PTHR12967:SF0">
    <property type="entry name" value="PROTEIN SHQ1 HOMOLOG"/>
    <property type="match status" value="1"/>
</dbReference>
<protein>
    <submittedName>
        <fullName evidence="3">SHQ1-domain-containing protein</fullName>
    </submittedName>
</protein>
<dbReference type="STRING" id="5364.A0A5C3NFI2"/>
<dbReference type="CDD" id="cd06463">
    <property type="entry name" value="p23_like"/>
    <property type="match status" value="1"/>
</dbReference>
<reference evidence="3 4" key="1">
    <citation type="journal article" date="2019" name="Nat. Ecol. Evol.">
        <title>Megaphylogeny resolves global patterns of mushroom evolution.</title>
        <authorList>
            <person name="Varga T."/>
            <person name="Krizsan K."/>
            <person name="Foldi C."/>
            <person name="Dima B."/>
            <person name="Sanchez-Garcia M."/>
            <person name="Sanchez-Ramirez S."/>
            <person name="Szollosi G.J."/>
            <person name="Szarkandi J.G."/>
            <person name="Papp V."/>
            <person name="Albert L."/>
            <person name="Andreopoulos W."/>
            <person name="Angelini C."/>
            <person name="Antonin V."/>
            <person name="Barry K.W."/>
            <person name="Bougher N.L."/>
            <person name="Buchanan P."/>
            <person name="Buyck B."/>
            <person name="Bense V."/>
            <person name="Catcheside P."/>
            <person name="Chovatia M."/>
            <person name="Cooper J."/>
            <person name="Damon W."/>
            <person name="Desjardin D."/>
            <person name="Finy P."/>
            <person name="Geml J."/>
            <person name="Haridas S."/>
            <person name="Hughes K."/>
            <person name="Justo A."/>
            <person name="Karasinski D."/>
            <person name="Kautmanova I."/>
            <person name="Kiss B."/>
            <person name="Kocsube S."/>
            <person name="Kotiranta H."/>
            <person name="LaButti K.M."/>
            <person name="Lechner B.E."/>
            <person name="Liimatainen K."/>
            <person name="Lipzen A."/>
            <person name="Lukacs Z."/>
            <person name="Mihaltcheva S."/>
            <person name="Morgado L.N."/>
            <person name="Niskanen T."/>
            <person name="Noordeloos M.E."/>
            <person name="Ohm R.A."/>
            <person name="Ortiz-Santana B."/>
            <person name="Ovrebo C."/>
            <person name="Racz N."/>
            <person name="Riley R."/>
            <person name="Savchenko A."/>
            <person name="Shiryaev A."/>
            <person name="Soop K."/>
            <person name="Spirin V."/>
            <person name="Szebenyi C."/>
            <person name="Tomsovsky M."/>
            <person name="Tulloss R.E."/>
            <person name="Uehling J."/>
            <person name="Grigoriev I.V."/>
            <person name="Vagvolgyi C."/>
            <person name="Papp T."/>
            <person name="Martin F.M."/>
            <person name="Miettinen O."/>
            <person name="Hibbett D.S."/>
            <person name="Nagy L.G."/>
        </authorList>
    </citation>
    <scope>NUCLEOTIDE SEQUENCE [LARGE SCALE GENOMIC DNA]</scope>
    <source>
        <strain evidence="3 4">OMC1185</strain>
    </source>
</reference>
<accession>A0A5C3NFI2</accession>
<feature type="domain" description="CS" evidence="2">
    <location>
        <begin position="1"/>
        <end position="89"/>
    </location>
</feature>
<dbReference type="Proteomes" id="UP000305948">
    <property type="component" value="Unassembled WGS sequence"/>
</dbReference>
<dbReference type="InterPro" id="IPR007009">
    <property type="entry name" value="Shq1_C"/>
</dbReference>
<evidence type="ECO:0000313" key="3">
    <source>
        <dbReference type="EMBL" id="TFK55236.1"/>
    </source>
</evidence>
<dbReference type="Pfam" id="PF21413">
    <property type="entry name" value="SHQ1-like_CS"/>
    <property type="match status" value="1"/>
</dbReference>
<gene>
    <name evidence="3" type="ORF">OE88DRAFT_1694638</name>
</gene>
<dbReference type="GO" id="GO:0005737">
    <property type="term" value="C:cytoplasm"/>
    <property type="evidence" value="ECO:0007669"/>
    <property type="project" value="TreeGrafter"/>
</dbReference>
<dbReference type="Pfam" id="PF04925">
    <property type="entry name" value="SHQ1"/>
    <property type="match status" value="1"/>
</dbReference>
<dbReference type="GO" id="GO:0051082">
    <property type="term" value="F:unfolded protein binding"/>
    <property type="evidence" value="ECO:0007669"/>
    <property type="project" value="TreeGrafter"/>
</dbReference>
<dbReference type="InterPro" id="IPR039742">
    <property type="entry name" value="Shq1"/>
</dbReference>
<evidence type="ECO:0000256" key="1">
    <source>
        <dbReference type="ARBA" id="ARBA00005607"/>
    </source>
</evidence>
<dbReference type="PROSITE" id="PS51203">
    <property type="entry name" value="CS"/>
    <property type="match status" value="1"/>
</dbReference>
<dbReference type="AlphaFoldDB" id="A0A5C3NFI2"/>
<comment type="similarity">
    <text evidence="1">Belongs to the SHQ1 family.</text>
</comment>
<dbReference type="GO" id="GO:0000493">
    <property type="term" value="P:box H/ACA snoRNP assembly"/>
    <property type="evidence" value="ECO:0007669"/>
    <property type="project" value="InterPro"/>
</dbReference>
<sequence length="467" mass="53536">MITPCFSCSQTDASVVVSLYCPSVRAAELETHVDDTLLTVHINPYFLRLNLPGRIVEDENSSADYNPSTGYLTITLTKEVKGEDFKDLDLLAKLLAPPPSKDRLSEPRIEVLSSEVVQDSDDELMEKTQASSLEQQEFLEAAENDWRLPQTVPDTLPPLETSAKRPYGFLNMHSGYFTHVEHTENEVNELGKDAETCPLDERRRKRLRHEDEKWDEEYYMADYAEDEYIQELIAWKHPHASIGDQPLGYSEDEQLMMLRLPRKEYLATETQTYGLYLTLLSLLFSYAYESRTTQRDPTPESAWTICSLTPAFSALDPPPYLPSCSPSEEERSATRFSAPELASTFTASYRRALAFPLYRSWALVEACRSDVSSFLLAGKRTVTRCLLELKHILDHHDVYYVYSKIWVDDFCTWVQAYASDEVMKDLGRCVESLRMEKDMIGWDLKDLEEVVRGATQREPDSDDESVE</sequence>
<evidence type="ECO:0000313" key="4">
    <source>
        <dbReference type="Proteomes" id="UP000305948"/>
    </source>
</evidence>
<dbReference type="SUPFAM" id="SSF49764">
    <property type="entry name" value="HSP20-like chaperones"/>
    <property type="match status" value="1"/>
</dbReference>
<dbReference type="PANTHER" id="PTHR12967">
    <property type="entry name" value="PROTEIN SHQ1 HOMOLOG"/>
    <property type="match status" value="1"/>
</dbReference>
<dbReference type="GO" id="GO:0005654">
    <property type="term" value="C:nucleoplasm"/>
    <property type="evidence" value="ECO:0007669"/>
    <property type="project" value="TreeGrafter"/>
</dbReference>
<evidence type="ECO:0000259" key="2">
    <source>
        <dbReference type="PROSITE" id="PS51203"/>
    </source>
</evidence>
<dbReference type="EMBL" id="ML213505">
    <property type="protein sequence ID" value="TFK55236.1"/>
    <property type="molecule type" value="Genomic_DNA"/>
</dbReference>
<proteinExistence type="inferred from homology"/>
<dbReference type="InterPro" id="IPR008978">
    <property type="entry name" value="HSP20-like_chaperone"/>
</dbReference>
<dbReference type="Gene3D" id="2.60.40.790">
    <property type="match status" value="1"/>
</dbReference>
<keyword evidence="4" id="KW-1185">Reference proteome</keyword>
<dbReference type="OrthoDB" id="73639at2759"/>